<dbReference type="RefSeq" id="XP_020438075.1">
    <property type="nucleotide sequence ID" value="XM_020572217.1"/>
</dbReference>
<protein>
    <submittedName>
        <fullName evidence="4">S60 ribosomal protein L22</fullName>
    </submittedName>
</protein>
<reference evidence="4 5" key="1">
    <citation type="journal article" date="2011" name="Genome Res.">
        <title>Phylogeny-wide analysis of social amoeba genomes highlights ancient origins for complex intercellular communication.</title>
        <authorList>
            <person name="Heidel A.J."/>
            <person name="Lawal H.M."/>
            <person name="Felder M."/>
            <person name="Schilde C."/>
            <person name="Helps N.R."/>
            <person name="Tunggal B."/>
            <person name="Rivero F."/>
            <person name="John U."/>
            <person name="Schleicher M."/>
            <person name="Eichinger L."/>
            <person name="Platzer M."/>
            <person name="Noegel A.A."/>
            <person name="Schaap P."/>
            <person name="Gloeckner G."/>
        </authorList>
    </citation>
    <scope>NUCLEOTIDE SEQUENCE [LARGE SCALE GENOMIC DNA]</scope>
    <source>
        <strain evidence="5">ATCC 26659 / Pp 5 / PN500</strain>
    </source>
</reference>
<dbReference type="InParanoid" id="D3AYE2"/>
<evidence type="ECO:0000313" key="4">
    <source>
        <dbReference type="EMBL" id="EFA85969.1"/>
    </source>
</evidence>
<dbReference type="OMA" id="YQLRFYN"/>
<dbReference type="GO" id="GO:0003735">
    <property type="term" value="F:structural constituent of ribosome"/>
    <property type="evidence" value="ECO:0007669"/>
    <property type="project" value="InterPro"/>
</dbReference>
<dbReference type="InterPro" id="IPR002671">
    <property type="entry name" value="Ribosomal_eL22"/>
</dbReference>
<dbReference type="GO" id="GO:1990904">
    <property type="term" value="C:ribonucleoprotein complex"/>
    <property type="evidence" value="ECO:0007669"/>
    <property type="project" value="UniProtKB-KW"/>
</dbReference>
<comment type="similarity">
    <text evidence="1">Belongs to the eukaryotic ribosomal protein eL22 family.</text>
</comment>
<keyword evidence="2 4" id="KW-0689">Ribosomal protein</keyword>
<dbReference type="GO" id="GO:0002181">
    <property type="term" value="P:cytoplasmic translation"/>
    <property type="evidence" value="ECO:0007669"/>
    <property type="project" value="TreeGrafter"/>
</dbReference>
<dbReference type="AlphaFoldDB" id="D3AYE2"/>
<dbReference type="STRING" id="670386.D3AYE2"/>
<dbReference type="GO" id="GO:0005737">
    <property type="term" value="C:cytoplasm"/>
    <property type="evidence" value="ECO:0007669"/>
    <property type="project" value="UniProtKB-ARBA"/>
</dbReference>
<dbReference type="GeneID" id="31356732"/>
<dbReference type="PANTHER" id="PTHR10064">
    <property type="entry name" value="60S RIBOSOMAL PROTEIN L22"/>
    <property type="match status" value="1"/>
</dbReference>
<keyword evidence="3" id="KW-0687">Ribonucleoprotein</keyword>
<dbReference type="PANTHER" id="PTHR10064:SF31">
    <property type="entry name" value="LARGE RIBOSOMAL SUBUNIT PROTEIN EL22A-RELATED"/>
    <property type="match status" value="1"/>
</dbReference>
<dbReference type="Pfam" id="PF01776">
    <property type="entry name" value="Ribosomal_L22e"/>
    <property type="match status" value="1"/>
</dbReference>
<dbReference type="EMBL" id="ADBJ01000004">
    <property type="protein sequence ID" value="EFA85969.1"/>
    <property type="molecule type" value="Genomic_DNA"/>
</dbReference>
<proteinExistence type="inferred from homology"/>
<dbReference type="GO" id="GO:0003723">
    <property type="term" value="F:RNA binding"/>
    <property type="evidence" value="ECO:0007669"/>
    <property type="project" value="TreeGrafter"/>
</dbReference>
<gene>
    <name evidence="4" type="primary">rpl22</name>
    <name evidence="4" type="ORF">PPL_01202</name>
</gene>
<dbReference type="FunCoup" id="D3AYE2">
    <property type="interactions" value="529"/>
</dbReference>
<comment type="caution">
    <text evidence="4">The sequence shown here is derived from an EMBL/GenBank/DDBJ whole genome shotgun (WGS) entry which is preliminary data.</text>
</comment>
<dbReference type="InterPro" id="IPR038526">
    <property type="entry name" value="Ribosomal_eL22_sf"/>
</dbReference>
<evidence type="ECO:0000256" key="2">
    <source>
        <dbReference type="ARBA" id="ARBA00022980"/>
    </source>
</evidence>
<dbReference type="GO" id="GO:0005840">
    <property type="term" value="C:ribosome"/>
    <property type="evidence" value="ECO:0007669"/>
    <property type="project" value="UniProtKB-KW"/>
</dbReference>
<keyword evidence="5" id="KW-1185">Reference proteome</keyword>
<name>D3AYE2_HETP5</name>
<evidence type="ECO:0000256" key="3">
    <source>
        <dbReference type="ARBA" id="ARBA00023274"/>
    </source>
</evidence>
<dbReference type="Proteomes" id="UP000001396">
    <property type="component" value="Unassembled WGS sequence"/>
</dbReference>
<organism evidence="4 5">
    <name type="scientific">Heterostelium pallidum (strain ATCC 26659 / Pp 5 / PN500)</name>
    <name type="common">Cellular slime mold</name>
    <name type="synonym">Polysphondylium pallidum</name>
    <dbReference type="NCBI Taxonomy" id="670386"/>
    <lineage>
        <taxon>Eukaryota</taxon>
        <taxon>Amoebozoa</taxon>
        <taxon>Evosea</taxon>
        <taxon>Eumycetozoa</taxon>
        <taxon>Dictyostelia</taxon>
        <taxon>Acytosteliales</taxon>
        <taxon>Acytosteliaceae</taxon>
        <taxon>Heterostelium</taxon>
    </lineage>
</organism>
<sequence length="127" mass="14428">MPAVPRAKTSPKSGLRRKTNFKFTIDCSAPGGKILDVALFEKFLHDKIKVNGKAGNLGSAVTITRDKSKIVVQTTIAFSKRYLKYLTKKFLKKKKIRDFLRVVATTKNTYELRYFQVADPEALEEDE</sequence>
<evidence type="ECO:0000256" key="1">
    <source>
        <dbReference type="ARBA" id="ARBA00007817"/>
    </source>
</evidence>
<dbReference type="FunFam" id="3.30.1360.210:FF:000001">
    <property type="entry name" value="60S ribosomal protein L22 1"/>
    <property type="match status" value="1"/>
</dbReference>
<accession>D3AYE2</accession>
<dbReference type="Gene3D" id="3.30.1360.210">
    <property type="match status" value="1"/>
</dbReference>
<evidence type="ECO:0000313" key="5">
    <source>
        <dbReference type="Proteomes" id="UP000001396"/>
    </source>
</evidence>